<feature type="transmembrane region" description="Helical" evidence="1">
    <location>
        <begin position="12"/>
        <end position="28"/>
    </location>
</feature>
<proteinExistence type="predicted"/>
<keyword evidence="1" id="KW-0472">Membrane</keyword>
<gene>
    <name evidence="2" type="primary">spoIIIAF</name>
    <name evidence="2" type="ORF">Q4T40_07430</name>
</gene>
<dbReference type="RefSeq" id="WP_413779589.1">
    <property type="nucleotide sequence ID" value="NZ_JAUOZS010000001.1"/>
</dbReference>
<dbReference type="Pfam" id="PF09581">
    <property type="entry name" value="Spore_III_AF"/>
    <property type="match status" value="1"/>
</dbReference>
<sequence>MLSALTDWVRNIIMVVLFATFLELLLPSSGMQRFVRVIMGMLILLAILGPAVDILQSRITPEMPAFAGQSDPAADRVTSGAEAVVRARDRLAAEYYRKDLARQIRAVVAGIDGVADARVAVELEQGEGGRAGALGKVRIFVSPGLTSADRKVAKITVGKEDGAHMGELRPALRERIVRTVSELYQLPVSHIDVTKMN</sequence>
<evidence type="ECO:0000256" key="1">
    <source>
        <dbReference type="SAM" id="Phobius"/>
    </source>
</evidence>
<evidence type="ECO:0000313" key="3">
    <source>
        <dbReference type="Proteomes" id="UP001254848"/>
    </source>
</evidence>
<protein>
    <submittedName>
        <fullName evidence="2">Stage III sporulation protein AF</fullName>
    </submittedName>
</protein>
<dbReference type="Proteomes" id="UP001254848">
    <property type="component" value="Unassembled WGS sequence"/>
</dbReference>
<dbReference type="EMBL" id="JAUOZS010000001">
    <property type="protein sequence ID" value="MDT8901063.1"/>
    <property type="molecule type" value="Genomic_DNA"/>
</dbReference>
<keyword evidence="3" id="KW-1185">Reference proteome</keyword>
<evidence type="ECO:0000313" key="2">
    <source>
        <dbReference type="EMBL" id="MDT8901063.1"/>
    </source>
</evidence>
<dbReference type="NCBIfam" id="TIGR02896">
    <property type="entry name" value="spore_III_AF"/>
    <property type="match status" value="1"/>
</dbReference>
<name>A0ABU3NW59_9FIRM</name>
<accession>A0ABU3NW59</accession>
<reference evidence="2 3" key="1">
    <citation type="submission" date="2023-07" db="EMBL/GenBank/DDBJ databases">
        <title>The novel representative of Negativicutes class, Anaeroselena agilis gen. nov. sp. nov.</title>
        <authorList>
            <person name="Prokofeva M.I."/>
            <person name="Elcheninov A.G."/>
            <person name="Klyukina A."/>
            <person name="Kublanov I.V."/>
            <person name="Frolov E.N."/>
            <person name="Podosokorskaya O.A."/>
        </authorList>
    </citation>
    <scope>NUCLEOTIDE SEQUENCE [LARGE SCALE GENOMIC DNA]</scope>
    <source>
        <strain evidence="2 3">4137-cl</strain>
    </source>
</reference>
<dbReference type="InterPro" id="IPR014245">
    <property type="entry name" value="Spore_III_AF"/>
</dbReference>
<comment type="caution">
    <text evidence="2">The sequence shown here is derived from an EMBL/GenBank/DDBJ whole genome shotgun (WGS) entry which is preliminary data.</text>
</comment>
<keyword evidence="1" id="KW-0812">Transmembrane</keyword>
<organism evidence="2 3">
    <name type="scientific">Anaeroselena agilis</name>
    <dbReference type="NCBI Taxonomy" id="3063788"/>
    <lineage>
        <taxon>Bacteria</taxon>
        <taxon>Bacillati</taxon>
        <taxon>Bacillota</taxon>
        <taxon>Negativicutes</taxon>
        <taxon>Acetonemataceae</taxon>
        <taxon>Anaeroselena</taxon>
    </lineage>
</organism>
<keyword evidence="1" id="KW-1133">Transmembrane helix</keyword>
<feature type="transmembrane region" description="Helical" evidence="1">
    <location>
        <begin position="34"/>
        <end position="55"/>
    </location>
</feature>